<dbReference type="Gene3D" id="3.30.40.10">
    <property type="entry name" value="Zinc/RING finger domain, C3HC4 (zinc finger)"/>
    <property type="match status" value="1"/>
</dbReference>
<organism evidence="4 5">
    <name type="scientific">Psilocybe cyanescens</name>
    <dbReference type="NCBI Taxonomy" id="93625"/>
    <lineage>
        <taxon>Eukaryota</taxon>
        <taxon>Fungi</taxon>
        <taxon>Dikarya</taxon>
        <taxon>Basidiomycota</taxon>
        <taxon>Agaricomycotina</taxon>
        <taxon>Agaricomycetes</taxon>
        <taxon>Agaricomycetidae</taxon>
        <taxon>Agaricales</taxon>
        <taxon>Agaricineae</taxon>
        <taxon>Strophariaceae</taxon>
        <taxon>Psilocybe</taxon>
    </lineage>
</organism>
<dbReference type="InterPro" id="IPR013083">
    <property type="entry name" value="Znf_RING/FYVE/PHD"/>
</dbReference>
<keyword evidence="1" id="KW-0862">Zinc</keyword>
<dbReference type="STRING" id="93625.A0A409WU74"/>
<gene>
    <name evidence="4" type="ORF">CVT25_014663</name>
</gene>
<feature type="region of interest" description="Disordered" evidence="2">
    <location>
        <begin position="261"/>
        <end position="308"/>
    </location>
</feature>
<evidence type="ECO:0000313" key="5">
    <source>
        <dbReference type="Proteomes" id="UP000283269"/>
    </source>
</evidence>
<accession>A0A409WU74</accession>
<keyword evidence="1" id="KW-0479">Metal-binding</keyword>
<sequence>MYWHFTSQSNSSRRPDNITHYKPNWISSRKRTIPPPLTLLESIDEDSVSEASEYYLNLGAETPCSTPPNLFETTEFVERWAAAGIAVPKLVRRPSYRTVISAGGKDHQRSSIFKDEVDRDCGICFEYAVDPLRTYCCGKIFCKEHLEDWLHGPNAEGRCPNCENACSLEGGTLSLATPTLLPSSISRSPQISHAPKGKQHSNAIPLCYYSSSLLSYLKLNPNDNLKTDESWGKPCGGALGCTCSPSPSTRVPSYAEYKTSAVGSSPSSTVSGAASDVTTSSSSTSTTRTRTRAVRADKTRSSSSNTKLETLTGSNLAASTTPYATSWGAMGRLMSTATFLMFLYKLLS</sequence>
<evidence type="ECO:0000259" key="3">
    <source>
        <dbReference type="PROSITE" id="PS50089"/>
    </source>
</evidence>
<keyword evidence="5" id="KW-1185">Reference proteome</keyword>
<dbReference type="SUPFAM" id="SSF57850">
    <property type="entry name" value="RING/U-box"/>
    <property type="match status" value="1"/>
</dbReference>
<reference evidence="4 5" key="1">
    <citation type="journal article" date="2018" name="Evol. Lett.">
        <title>Horizontal gene cluster transfer increased hallucinogenic mushroom diversity.</title>
        <authorList>
            <person name="Reynolds H.T."/>
            <person name="Vijayakumar V."/>
            <person name="Gluck-Thaler E."/>
            <person name="Korotkin H.B."/>
            <person name="Matheny P.B."/>
            <person name="Slot J.C."/>
        </authorList>
    </citation>
    <scope>NUCLEOTIDE SEQUENCE [LARGE SCALE GENOMIC DNA]</scope>
    <source>
        <strain evidence="4 5">2631</strain>
    </source>
</reference>
<feature type="domain" description="RING-type" evidence="3">
    <location>
        <begin position="121"/>
        <end position="163"/>
    </location>
</feature>
<dbReference type="InterPro" id="IPR001841">
    <property type="entry name" value="Znf_RING"/>
</dbReference>
<protein>
    <recommendedName>
        <fullName evidence="3">RING-type domain-containing protein</fullName>
    </recommendedName>
</protein>
<feature type="compositionally biased region" description="Low complexity" evidence="2">
    <location>
        <begin position="261"/>
        <end position="288"/>
    </location>
</feature>
<evidence type="ECO:0000313" key="4">
    <source>
        <dbReference type="EMBL" id="PPQ82011.1"/>
    </source>
</evidence>
<dbReference type="AlphaFoldDB" id="A0A409WU74"/>
<keyword evidence="1" id="KW-0863">Zinc-finger</keyword>
<proteinExistence type="predicted"/>
<dbReference type="OrthoDB" id="6270329at2759"/>
<dbReference type="InParanoid" id="A0A409WU74"/>
<dbReference type="EMBL" id="NHYD01003190">
    <property type="protein sequence ID" value="PPQ82011.1"/>
    <property type="molecule type" value="Genomic_DNA"/>
</dbReference>
<name>A0A409WU74_PSICY</name>
<comment type="caution">
    <text evidence="4">The sequence shown here is derived from an EMBL/GenBank/DDBJ whole genome shotgun (WGS) entry which is preliminary data.</text>
</comment>
<dbReference type="GO" id="GO:0008270">
    <property type="term" value="F:zinc ion binding"/>
    <property type="evidence" value="ECO:0007669"/>
    <property type="project" value="UniProtKB-KW"/>
</dbReference>
<dbReference type="Proteomes" id="UP000283269">
    <property type="component" value="Unassembled WGS sequence"/>
</dbReference>
<evidence type="ECO:0000256" key="2">
    <source>
        <dbReference type="SAM" id="MobiDB-lite"/>
    </source>
</evidence>
<evidence type="ECO:0000256" key="1">
    <source>
        <dbReference type="PROSITE-ProRule" id="PRU00175"/>
    </source>
</evidence>
<dbReference type="PROSITE" id="PS50089">
    <property type="entry name" value="ZF_RING_2"/>
    <property type="match status" value="1"/>
</dbReference>